<sequence length="74" mass="7932">MLIMSKKRSSSAPASSYTPNTSLLMYQQPETSGNDYAVTKPTTKSKWKYAIQAFEAALGIAASAYCVAGLCSIM</sequence>
<dbReference type="EMBL" id="JABCRI010001479">
    <property type="protein sequence ID" value="KAF8364535.1"/>
    <property type="molecule type" value="Genomic_DNA"/>
</dbReference>
<accession>A0A834Y5V0</accession>
<organism evidence="1 2">
    <name type="scientific">Tetracentron sinense</name>
    <name type="common">Spur-leaf</name>
    <dbReference type="NCBI Taxonomy" id="13715"/>
    <lineage>
        <taxon>Eukaryota</taxon>
        <taxon>Viridiplantae</taxon>
        <taxon>Streptophyta</taxon>
        <taxon>Embryophyta</taxon>
        <taxon>Tracheophyta</taxon>
        <taxon>Spermatophyta</taxon>
        <taxon>Magnoliopsida</taxon>
        <taxon>Trochodendrales</taxon>
        <taxon>Trochodendraceae</taxon>
        <taxon>Tetracentron</taxon>
    </lineage>
</organism>
<protein>
    <submittedName>
        <fullName evidence="1">Uncharacterized protein</fullName>
    </submittedName>
</protein>
<dbReference type="AlphaFoldDB" id="A0A834Y5V0"/>
<evidence type="ECO:0000313" key="2">
    <source>
        <dbReference type="Proteomes" id="UP000655225"/>
    </source>
</evidence>
<dbReference type="Proteomes" id="UP000655225">
    <property type="component" value="Unassembled WGS sequence"/>
</dbReference>
<gene>
    <name evidence="1" type="ORF">HHK36_033498</name>
</gene>
<proteinExistence type="predicted"/>
<name>A0A834Y5V0_TETSI</name>
<evidence type="ECO:0000313" key="1">
    <source>
        <dbReference type="EMBL" id="KAF8364535.1"/>
    </source>
</evidence>
<comment type="caution">
    <text evidence="1">The sequence shown here is derived from an EMBL/GenBank/DDBJ whole genome shotgun (WGS) entry which is preliminary data.</text>
</comment>
<reference evidence="1 2" key="1">
    <citation type="submission" date="2020-04" db="EMBL/GenBank/DDBJ databases">
        <title>Plant Genome Project.</title>
        <authorList>
            <person name="Zhang R.-G."/>
        </authorList>
    </citation>
    <scope>NUCLEOTIDE SEQUENCE [LARGE SCALE GENOMIC DNA]</scope>
    <source>
        <strain evidence="1">YNK0</strain>
        <tissue evidence="1">Leaf</tissue>
    </source>
</reference>
<keyword evidence="2" id="KW-1185">Reference proteome</keyword>